<evidence type="ECO:0000313" key="2">
    <source>
        <dbReference type="EMBL" id="KAF9675229.1"/>
    </source>
</evidence>
<protein>
    <submittedName>
        <fullName evidence="2">Uncharacterized protein</fullName>
    </submittedName>
</protein>
<evidence type="ECO:0000256" key="1">
    <source>
        <dbReference type="SAM" id="SignalP"/>
    </source>
</evidence>
<evidence type="ECO:0000313" key="3">
    <source>
        <dbReference type="Proteomes" id="UP000657918"/>
    </source>
</evidence>
<organism evidence="2 3">
    <name type="scientific">Salix dunnii</name>
    <dbReference type="NCBI Taxonomy" id="1413687"/>
    <lineage>
        <taxon>Eukaryota</taxon>
        <taxon>Viridiplantae</taxon>
        <taxon>Streptophyta</taxon>
        <taxon>Embryophyta</taxon>
        <taxon>Tracheophyta</taxon>
        <taxon>Spermatophyta</taxon>
        <taxon>Magnoliopsida</taxon>
        <taxon>eudicotyledons</taxon>
        <taxon>Gunneridae</taxon>
        <taxon>Pentapetalae</taxon>
        <taxon>rosids</taxon>
        <taxon>fabids</taxon>
        <taxon>Malpighiales</taxon>
        <taxon>Salicaceae</taxon>
        <taxon>Saliceae</taxon>
        <taxon>Salix</taxon>
    </lineage>
</organism>
<feature type="signal peptide" evidence="1">
    <location>
        <begin position="1"/>
        <end position="20"/>
    </location>
</feature>
<proteinExistence type="predicted"/>
<keyword evidence="3" id="KW-1185">Reference proteome</keyword>
<name>A0A835MSR4_9ROSI</name>
<gene>
    <name evidence="2" type="ORF">SADUNF_Sadunf09G0010400</name>
</gene>
<dbReference type="Proteomes" id="UP000657918">
    <property type="component" value="Unassembled WGS sequence"/>
</dbReference>
<comment type="caution">
    <text evidence="2">The sequence shown here is derived from an EMBL/GenBank/DDBJ whole genome shotgun (WGS) entry which is preliminary data.</text>
</comment>
<dbReference type="OrthoDB" id="28127at2759"/>
<dbReference type="EMBL" id="JADGMS010000009">
    <property type="protein sequence ID" value="KAF9675229.1"/>
    <property type="molecule type" value="Genomic_DNA"/>
</dbReference>
<dbReference type="AlphaFoldDB" id="A0A835MSR4"/>
<accession>A0A835MSR4</accession>
<reference evidence="2 3" key="1">
    <citation type="submission" date="2020-10" db="EMBL/GenBank/DDBJ databases">
        <title>Plant Genome Project.</title>
        <authorList>
            <person name="Zhang R.-G."/>
        </authorList>
    </citation>
    <scope>NUCLEOTIDE SEQUENCE [LARGE SCALE GENOMIC DNA]</scope>
    <source>
        <strain evidence="2">FAFU-HL-1</strain>
        <tissue evidence="2">Leaf</tissue>
    </source>
</reference>
<keyword evidence="1" id="KW-0732">Signal</keyword>
<feature type="chain" id="PRO_5032727871" evidence="1">
    <location>
        <begin position="21"/>
        <end position="65"/>
    </location>
</feature>
<sequence length="65" mass="7282">MRFSLIIISLSLGIVSKIWAKKSAIGKEEVAKLVDDTYSVASSYDFVDHQDSKERDTTNQASFLK</sequence>